<dbReference type="PANTHER" id="PTHR42923">
    <property type="entry name" value="PROTOPORPHYRINOGEN OXIDASE"/>
    <property type="match status" value="1"/>
</dbReference>
<dbReference type="UniPathway" id="UPA00251">
    <property type="reaction ID" value="UER00324"/>
</dbReference>
<dbReference type="NCBIfam" id="TIGR00562">
    <property type="entry name" value="proto_IX_ox"/>
    <property type="match status" value="1"/>
</dbReference>
<dbReference type="RefSeq" id="XP_001214989.1">
    <property type="nucleotide sequence ID" value="XM_001214989.1"/>
</dbReference>
<dbReference type="PANTHER" id="PTHR42923:SF3">
    <property type="entry name" value="PROTOPORPHYRINOGEN OXIDASE"/>
    <property type="match status" value="1"/>
</dbReference>
<dbReference type="GO" id="GO:0005743">
    <property type="term" value="C:mitochondrial inner membrane"/>
    <property type="evidence" value="ECO:0007669"/>
    <property type="project" value="UniProtKB-SubCell"/>
</dbReference>
<dbReference type="Gene3D" id="3.50.50.60">
    <property type="entry name" value="FAD/NAD(P)-binding domain"/>
    <property type="match status" value="1"/>
</dbReference>
<evidence type="ECO:0000256" key="10">
    <source>
        <dbReference type="ARBA" id="ARBA00047554"/>
    </source>
</evidence>
<comment type="function">
    <text evidence="1 11">Catalyzes the 6-electron oxidation of protoporphyrinogen-IX to form protoporphyrin-IX.</text>
</comment>
<keyword evidence="5 11" id="KW-0285">Flavoprotein</keyword>
<dbReference type="eggNOG" id="KOG1276">
    <property type="taxonomic scope" value="Eukaryota"/>
</dbReference>
<dbReference type="Pfam" id="PF01593">
    <property type="entry name" value="Amino_oxidase"/>
    <property type="match status" value="1"/>
</dbReference>
<comment type="catalytic activity">
    <reaction evidence="10 11">
        <text>protoporphyrinogen IX + 3 O2 = protoporphyrin IX + 3 H2O2</text>
        <dbReference type="Rhea" id="RHEA:25576"/>
        <dbReference type="ChEBI" id="CHEBI:15379"/>
        <dbReference type="ChEBI" id="CHEBI:16240"/>
        <dbReference type="ChEBI" id="CHEBI:57306"/>
        <dbReference type="ChEBI" id="CHEBI:57307"/>
        <dbReference type="EC" id="1.3.3.4"/>
    </reaction>
</comment>
<keyword evidence="6 11" id="KW-0274">FAD</keyword>
<dbReference type="EMBL" id="CH476601">
    <property type="protein sequence ID" value="EAU33572.1"/>
    <property type="molecule type" value="Genomic_DNA"/>
</dbReference>
<dbReference type="InterPro" id="IPR036188">
    <property type="entry name" value="FAD/NAD-bd_sf"/>
</dbReference>
<keyword evidence="9 11" id="KW-0627">Porphyrin biosynthesis</keyword>
<name>Q0CKH3_ASPTN</name>
<dbReference type="FunFam" id="3.50.50.60:FF:000193">
    <property type="entry name" value="Protoporphyrinogen oxidase"/>
    <property type="match status" value="1"/>
</dbReference>
<accession>Q0CKH3</accession>
<evidence type="ECO:0000256" key="2">
    <source>
        <dbReference type="ARBA" id="ARBA00005073"/>
    </source>
</evidence>
<proteinExistence type="inferred from homology"/>
<dbReference type="GO" id="GO:0004729">
    <property type="term" value="F:oxygen-dependent protoporphyrinogen oxidase activity"/>
    <property type="evidence" value="ECO:0007669"/>
    <property type="project" value="UniProtKB-UniRule"/>
</dbReference>
<dbReference type="GeneID" id="4321831"/>
<evidence type="ECO:0000256" key="8">
    <source>
        <dbReference type="ARBA" id="ARBA00023133"/>
    </source>
</evidence>
<keyword evidence="7 11" id="KW-0560">Oxidoreductase</keyword>
<evidence type="ECO:0000256" key="11">
    <source>
        <dbReference type="RuleBase" id="RU367069"/>
    </source>
</evidence>
<dbReference type="OrthoDB" id="438553at2759"/>
<dbReference type="HOGENOM" id="CLU_009629_1_0_1"/>
<evidence type="ECO:0000313" key="14">
    <source>
        <dbReference type="Proteomes" id="UP000007963"/>
    </source>
</evidence>
<evidence type="ECO:0000259" key="12">
    <source>
        <dbReference type="Pfam" id="PF01593"/>
    </source>
</evidence>
<organism evidence="13 14">
    <name type="scientific">Aspergillus terreus (strain NIH 2624 / FGSC A1156)</name>
    <dbReference type="NCBI Taxonomy" id="341663"/>
    <lineage>
        <taxon>Eukaryota</taxon>
        <taxon>Fungi</taxon>
        <taxon>Dikarya</taxon>
        <taxon>Ascomycota</taxon>
        <taxon>Pezizomycotina</taxon>
        <taxon>Eurotiomycetes</taxon>
        <taxon>Eurotiomycetidae</taxon>
        <taxon>Eurotiales</taxon>
        <taxon>Aspergillaceae</taxon>
        <taxon>Aspergillus</taxon>
        <taxon>Aspergillus subgen. Circumdati</taxon>
    </lineage>
</organism>
<dbReference type="InterPro" id="IPR050464">
    <property type="entry name" value="Zeta_carotene_desat/Oxidored"/>
</dbReference>
<dbReference type="InterPro" id="IPR002937">
    <property type="entry name" value="Amino_oxidase"/>
</dbReference>
<evidence type="ECO:0000256" key="1">
    <source>
        <dbReference type="ARBA" id="ARBA00002600"/>
    </source>
</evidence>
<evidence type="ECO:0000256" key="5">
    <source>
        <dbReference type="ARBA" id="ARBA00022630"/>
    </source>
</evidence>
<dbReference type="SUPFAM" id="SSF54373">
    <property type="entry name" value="FAD-linked reductases, C-terminal domain"/>
    <property type="match status" value="1"/>
</dbReference>
<evidence type="ECO:0000256" key="9">
    <source>
        <dbReference type="ARBA" id="ARBA00023244"/>
    </source>
</evidence>
<reference evidence="14" key="1">
    <citation type="submission" date="2005-09" db="EMBL/GenBank/DDBJ databases">
        <title>Annotation of the Aspergillus terreus NIH2624 genome.</title>
        <authorList>
            <person name="Birren B.W."/>
            <person name="Lander E.S."/>
            <person name="Galagan J.E."/>
            <person name="Nusbaum C."/>
            <person name="Devon K."/>
            <person name="Henn M."/>
            <person name="Ma L.-J."/>
            <person name="Jaffe D.B."/>
            <person name="Butler J."/>
            <person name="Alvarez P."/>
            <person name="Gnerre S."/>
            <person name="Grabherr M."/>
            <person name="Kleber M."/>
            <person name="Mauceli E.W."/>
            <person name="Brockman W."/>
            <person name="Rounsley S."/>
            <person name="Young S.K."/>
            <person name="LaButti K."/>
            <person name="Pushparaj V."/>
            <person name="DeCaprio D."/>
            <person name="Crawford M."/>
            <person name="Koehrsen M."/>
            <person name="Engels R."/>
            <person name="Montgomery P."/>
            <person name="Pearson M."/>
            <person name="Howarth C."/>
            <person name="Larson L."/>
            <person name="Luoma S."/>
            <person name="White J."/>
            <person name="Alvarado L."/>
            <person name="Kodira C.D."/>
            <person name="Zeng Q."/>
            <person name="Oleary S."/>
            <person name="Yandava C."/>
            <person name="Denning D.W."/>
            <person name="Nierman W.C."/>
            <person name="Milne T."/>
            <person name="Madden K."/>
        </authorList>
    </citation>
    <scope>NUCLEOTIDE SEQUENCE [LARGE SCALE GENOMIC DNA]</scope>
    <source>
        <strain evidence="14">NIH 2624 / FGSC A1156</strain>
    </source>
</reference>
<dbReference type="SUPFAM" id="SSF51905">
    <property type="entry name" value="FAD/NAD(P)-binding domain"/>
    <property type="match status" value="1"/>
</dbReference>
<dbReference type="VEuPathDB" id="FungiDB:ATEG_05811"/>
<dbReference type="EC" id="1.3.3.4" evidence="4 11"/>
<dbReference type="GO" id="GO:0006782">
    <property type="term" value="P:protoporphyrinogen IX biosynthetic process"/>
    <property type="evidence" value="ECO:0007669"/>
    <property type="project" value="UniProtKB-UniRule"/>
</dbReference>
<dbReference type="InterPro" id="IPR004572">
    <property type="entry name" value="Protoporphyrinogen_oxidase"/>
</dbReference>
<keyword evidence="8 11" id="KW-0350">Heme biosynthesis</keyword>
<protein>
    <recommendedName>
        <fullName evidence="4 11">Protoporphyrinogen oxidase</fullName>
        <ecNumber evidence="4 11">1.3.3.4</ecNumber>
    </recommendedName>
</protein>
<evidence type="ECO:0000313" key="13">
    <source>
        <dbReference type="EMBL" id="EAU33572.1"/>
    </source>
</evidence>
<feature type="domain" description="Amine oxidase" evidence="12">
    <location>
        <begin position="43"/>
        <end position="558"/>
    </location>
</feature>
<evidence type="ECO:0000256" key="3">
    <source>
        <dbReference type="ARBA" id="ARBA00010551"/>
    </source>
</evidence>
<dbReference type="Proteomes" id="UP000007963">
    <property type="component" value="Unassembled WGS sequence"/>
</dbReference>
<comment type="cofactor">
    <cofactor evidence="11">
        <name>FAD</name>
        <dbReference type="ChEBI" id="CHEBI:57692"/>
    </cofactor>
    <text evidence="11">Binds 1 FAD per subunit.</text>
</comment>
<evidence type="ECO:0000256" key="4">
    <source>
        <dbReference type="ARBA" id="ARBA00012867"/>
    </source>
</evidence>
<evidence type="ECO:0000256" key="7">
    <source>
        <dbReference type="ARBA" id="ARBA00023002"/>
    </source>
</evidence>
<dbReference type="AlphaFoldDB" id="Q0CKH3"/>
<comment type="similarity">
    <text evidence="3 11">Belongs to the protoporphyrinogen/coproporphyrinogen oxidase family. Protoporphyrinogen oxidase subfamily.</text>
</comment>
<dbReference type="OMA" id="EHNQAVQ"/>
<comment type="pathway">
    <text evidence="2 11">Porphyrin-containing compound metabolism; protoporphyrin-IX biosynthesis; protoporphyrin-IX from protoporphyrinogen-IX: step 1/1.</text>
</comment>
<gene>
    <name evidence="13" type="ORF">ATEG_05811</name>
</gene>
<comment type="subcellular location">
    <subcellularLocation>
        <location evidence="11">Mitochondrion inner membrane</location>
    </subcellularLocation>
</comment>
<dbReference type="STRING" id="341663.Q0CKH3"/>
<evidence type="ECO:0000256" key="6">
    <source>
        <dbReference type="ARBA" id="ARBA00022827"/>
    </source>
</evidence>
<sequence>MRLPCAPHRAFRALRTPSALDLHGSRRWQHNATYDAAVLGAGITGLTAAYRLSRDPKCSRVTLYEKTSEVGGWIKSDVRDANGGKVVFEEGPRTLRTAIPTCLPLLDLIFDLGLENDILMTEKSAPAALNRYIYYPDHLVRMPSPNPNLSVAQNVTSILSTILREPVFESFISGVLLDPVRPPSPPYVLDESVAEFVSRRFSPRVAENLVSALYHGIYAGDINQLSAQALLGRFRNLEFSGRGVIGGMIDQTTSGIKSMFTDDLLALEAIGSDRFVSIDSSGSYLKSLSSLVKKASVITFKEGMSELPNALNKALCSSDNVQVLNNTNIKAITRDTDTSDITIHATTGEGETVSRTHNRVISTIAPPALGQALNTRVNSNQMLPEASIRHLLHGHSSVSVNVVNLWYDNPDLLPIAGFGYLIPQSIPFEQNPERALGVIFGSDSSPGQDTVPGTKLTVMMGGHWWDGWTEADRPDEKASIDMACSVLNRHLGITETPKLVACTRAQDAIPQYTVGHLQRVRVLSDSVRHEFNNRLTLAGAWYNGVGVVDCVRQGYMAASYGVGALRVPRGDGDRPWRKFDYQNWILEGGIPTSPIPHIDVYGSERRHF</sequence>